<dbReference type="Proteomes" id="UP001589698">
    <property type="component" value="Unassembled WGS sequence"/>
</dbReference>
<evidence type="ECO:0000313" key="3">
    <source>
        <dbReference type="Proteomes" id="UP001589698"/>
    </source>
</evidence>
<dbReference type="Gene3D" id="3.40.50.150">
    <property type="entry name" value="Vaccinia Virus protein VP39"/>
    <property type="match status" value="1"/>
</dbReference>
<keyword evidence="2" id="KW-0808">Transferase</keyword>
<comment type="caution">
    <text evidence="2">The sequence shown here is derived from an EMBL/GenBank/DDBJ whole genome shotgun (WGS) entry which is preliminary data.</text>
</comment>
<protein>
    <submittedName>
        <fullName evidence="2">Class I SAM-dependent methyltransferase</fullName>
        <ecNumber evidence="2">2.1.1.-</ecNumber>
    </submittedName>
</protein>
<reference evidence="2 3" key="1">
    <citation type="submission" date="2024-09" db="EMBL/GenBank/DDBJ databases">
        <authorList>
            <person name="Sun Q."/>
            <person name="Mori K."/>
        </authorList>
    </citation>
    <scope>NUCLEOTIDE SEQUENCE [LARGE SCALE GENOMIC DNA]</scope>
    <source>
        <strain evidence="2 3">CCM 8654</strain>
    </source>
</reference>
<proteinExistence type="predicted"/>
<accession>A0ABV6DZS7</accession>
<evidence type="ECO:0000259" key="1">
    <source>
        <dbReference type="Pfam" id="PF13649"/>
    </source>
</evidence>
<dbReference type="CDD" id="cd02440">
    <property type="entry name" value="AdoMet_MTases"/>
    <property type="match status" value="1"/>
</dbReference>
<evidence type="ECO:0000313" key="2">
    <source>
        <dbReference type="EMBL" id="MFC0222229.1"/>
    </source>
</evidence>
<name>A0ABV6DZS7_9ACTN</name>
<dbReference type="PANTHER" id="PTHR42912:SF99">
    <property type="entry name" value="METHYLTRANSFERASE TYPE 12 DOMAIN-CONTAINING PROTEIN"/>
    <property type="match status" value="1"/>
</dbReference>
<dbReference type="PANTHER" id="PTHR42912">
    <property type="entry name" value="METHYLTRANSFERASE"/>
    <property type="match status" value="1"/>
</dbReference>
<dbReference type="GO" id="GO:0032259">
    <property type="term" value="P:methylation"/>
    <property type="evidence" value="ECO:0007669"/>
    <property type="project" value="UniProtKB-KW"/>
</dbReference>
<dbReference type="SUPFAM" id="SSF53335">
    <property type="entry name" value="S-adenosyl-L-methionine-dependent methyltransferases"/>
    <property type="match status" value="1"/>
</dbReference>
<dbReference type="Pfam" id="PF13649">
    <property type="entry name" value="Methyltransf_25"/>
    <property type="match status" value="1"/>
</dbReference>
<keyword evidence="2" id="KW-0489">Methyltransferase</keyword>
<dbReference type="InterPro" id="IPR050508">
    <property type="entry name" value="Methyltransf_Superfamily"/>
</dbReference>
<gene>
    <name evidence="2" type="ORF">ACFFJG_07030</name>
</gene>
<sequence>MSDFEGLNEATYRRAGIVEEYAAHDELHEGEVRVLERVGDLSGVRLLDIGVGAGRTTGHLAPRVASYAGIDYSPELVGACRARHPGVDVSVGDARDLSRFGDASFDLVLFSFNGIDYVSDEGRRRVLAEVRRVLVPGGTFVFSSHNRDYALLGKLPWQTGRPGRAMLKQSAHALLHTRRRRRMRRREVVGPDHVLVNDNAHDWSLLTYYVSPPDQVAQLRDAGFTVVECFDQWGEPGERDERSVWRHYLAR</sequence>
<dbReference type="EMBL" id="JBHLXH010000001">
    <property type="protein sequence ID" value="MFC0222229.1"/>
    <property type="molecule type" value="Genomic_DNA"/>
</dbReference>
<organism evidence="2 3">
    <name type="scientific">Nocardioides zeicaulis</name>
    <dbReference type="NCBI Taxonomy" id="1776857"/>
    <lineage>
        <taxon>Bacteria</taxon>
        <taxon>Bacillati</taxon>
        <taxon>Actinomycetota</taxon>
        <taxon>Actinomycetes</taxon>
        <taxon>Propionibacteriales</taxon>
        <taxon>Nocardioidaceae</taxon>
        <taxon>Nocardioides</taxon>
    </lineage>
</organism>
<dbReference type="GO" id="GO:0008168">
    <property type="term" value="F:methyltransferase activity"/>
    <property type="evidence" value="ECO:0007669"/>
    <property type="project" value="UniProtKB-KW"/>
</dbReference>
<feature type="domain" description="Methyltransferase" evidence="1">
    <location>
        <begin position="47"/>
        <end position="138"/>
    </location>
</feature>
<dbReference type="InterPro" id="IPR029063">
    <property type="entry name" value="SAM-dependent_MTases_sf"/>
</dbReference>
<dbReference type="RefSeq" id="WP_378517887.1">
    <property type="nucleotide sequence ID" value="NZ_CBCSDI010000021.1"/>
</dbReference>
<dbReference type="InterPro" id="IPR041698">
    <property type="entry name" value="Methyltransf_25"/>
</dbReference>
<dbReference type="EC" id="2.1.1.-" evidence="2"/>
<keyword evidence="3" id="KW-1185">Reference proteome</keyword>